<name>A0ABS8T2N2_DATST</name>
<protein>
    <recommendedName>
        <fullName evidence="4">Mesoderm development candidate 2</fullName>
    </recommendedName>
</protein>
<proteinExistence type="predicted"/>
<evidence type="ECO:0000313" key="3">
    <source>
        <dbReference type="Proteomes" id="UP000823775"/>
    </source>
</evidence>
<feature type="compositionally biased region" description="Acidic residues" evidence="1">
    <location>
        <begin position="188"/>
        <end position="201"/>
    </location>
</feature>
<sequence length="356" mass="40286">MDHTLVRSVVGSPILITSCRLEIYGTNLRTHSTGRCENKRPVLCARRFHKYNDFNRKLPYERKLLKSDSSGMSQNRIALVVWRCTITLKPPMNLQWLPLGRNSKPRKLQAATSPLLKSKVGGEEAETDGENPSADDAEEGNDDVEESGDDDIEAEEFGDKKNTAEKSGKQVEDSDPATTPESRIQVSDDLDDVVDDEEDEAWREWGRKKSTNADFDPPPTDFSTMSPSEIQAEMMKRQLGPVFGFVKLRLGTRRTPEKVSEIAMRWTKLARTGAIEAKFMAVDVSTIMFTMEKGQDSVELKEFLLGQPEAYEIKLGDQLFRRPGDPPFEEAFEKIQSEKSKVDHTSSKKKDRHNEL</sequence>
<organism evidence="2 3">
    <name type="scientific">Datura stramonium</name>
    <name type="common">Jimsonweed</name>
    <name type="synonym">Common thornapple</name>
    <dbReference type="NCBI Taxonomy" id="4076"/>
    <lineage>
        <taxon>Eukaryota</taxon>
        <taxon>Viridiplantae</taxon>
        <taxon>Streptophyta</taxon>
        <taxon>Embryophyta</taxon>
        <taxon>Tracheophyta</taxon>
        <taxon>Spermatophyta</taxon>
        <taxon>Magnoliopsida</taxon>
        <taxon>eudicotyledons</taxon>
        <taxon>Gunneridae</taxon>
        <taxon>Pentapetalae</taxon>
        <taxon>asterids</taxon>
        <taxon>lamiids</taxon>
        <taxon>Solanales</taxon>
        <taxon>Solanaceae</taxon>
        <taxon>Solanoideae</taxon>
        <taxon>Datureae</taxon>
        <taxon>Datura</taxon>
    </lineage>
</organism>
<feature type="compositionally biased region" description="Acidic residues" evidence="1">
    <location>
        <begin position="123"/>
        <end position="156"/>
    </location>
</feature>
<gene>
    <name evidence="2" type="ORF">HAX54_053441</name>
</gene>
<feature type="compositionally biased region" description="Polar residues" evidence="1">
    <location>
        <begin position="176"/>
        <end position="185"/>
    </location>
</feature>
<evidence type="ECO:0008006" key="4">
    <source>
        <dbReference type="Google" id="ProtNLM"/>
    </source>
</evidence>
<dbReference type="Gene3D" id="3.30.70.260">
    <property type="match status" value="1"/>
</dbReference>
<dbReference type="EMBL" id="JACEIK010000995">
    <property type="protein sequence ID" value="MCD7464807.1"/>
    <property type="molecule type" value="Genomic_DNA"/>
</dbReference>
<comment type="caution">
    <text evidence="2">The sequence shown here is derived from an EMBL/GenBank/DDBJ whole genome shotgun (WGS) entry which is preliminary data.</text>
</comment>
<dbReference type="PANTHER" id="PTHR36357">
    <property type="entry name" value="OS03G0148300 PROTEIN"/>
    <property type="match status" value="1"/>
</dbReference>
<feature type="compositionally biased region" description="Basic and acidic residues" evidence="1">
    <location>
        <begin position="331"/>
        <end position="356"/>
    </location>
</feature>
<dbReference type="PANTHER" id="PTHR36357:SF1">
    <property type="entry name" value="OS03G0148300 PROTEIN"/>
    <property type="match status" value="1"/>
</dbReference>
<dbReference type="Proteomes" id="UP000823775">
    <property type="component" value="Unassembled WGS sequence"/>
</dbReference>
<dbReference type="PROSITE" id="PS51257">
    <property type="entry name" value="PROKAR_LIPOPROTEIN"/>
    <property type="match status" value="1"/>
</dbReference>
<feature type="region of interest" description="Disordered" evidence="1">
    <location>
        <begin position="322"/>
        <end position="356"/>
    </location>
</feature>
<reference evidence="2 3" key="1">
    <citation type="journal article" date="2021" name="BMC Genomics">
        <title>Datura genome reveals duplications of psychoactive alkaloid biosynthetic genes and high mutation rate following tissue culture.</title>
        <authorList>
            <person name="Rajewski A."/>
            <person name="Carter-House D."/>
            <person name="Stajich J."/>
            <person name="Litt A."/>
        </authorList>
    </citation>
    <scope>NUCLEOTIDE SEQUENCE [LARGE SCALE GENOMIC DNA]</scope>
    <source>
        <strain evidence="2">AR-01</strain>
    </source>
</reference>
<evidence type="ECO:0000256" key="1">
    <source>
        <dbReference type="SAM" id="MobiDB-lite"/>
    </source>
</evidence>
<evidence type="ECO:0000313" key="2">
    <source>
        <dbReference type="EMBL" id="MCD7464807.1"/>
    </source>
</evidence>
<accession>A0ABS8T2N2</accession>
<feature type="compositionally biased region" description="Basic and acidic residues" evidence="1">
    <location>
        <begin position="157"/>
        <end position="172"/>
    </location>
</feature>
<feature type="region of interest" description="Disordered" evidence="1">
    <location>
        <begin position="104"/>
        <end position="224"/>
    </location>
</feature>
<keyword evidence="3" id="KW-1185">Reference proteome</keyword>